<evidence type="ECO:0000256" key="5">
    <source>
        <dbReference type="ARBA" id="ARBA00023237"/>
    </source>
</evidence>
<proteinExistence type="inferred from homology"/>
<evidence type="ECO:0000256" key="1">
    <source>
        <dbReference type="ARBA" id="ARBA00004442"/>
    </source>
</evidence>
<keyword evidence="5" id="KW-0998">Cell outer membrane</keyword>
<evidence type="ECO:0000256" key="3">
    <source>
        <dbReference type="ARBA" id="ARBA00022729"/>
    </source>
</evidence>
<organism evidence="8 9">
    <name type="scientific">Hydrobacter penzbergensis</name>
    <dbReference type="NCBI Taxonomy" id="1235997"/>
    <lineage>
        <taxon>Bacteria</taxon>
        <taxon>Pseudomonadati</taxon>
        <taxon>Bacteroidota</taxon>
        <taxon>Chitinophagia</taxon>
        <taxon>Chitinophagales</taxon>
        <taxon>Chitinophagaceae</taxon>
        <taxon>Hydrobacter</taxon>
    </lineage>
</organism>
<keyword evidence="4" id="KW-0472">Membrane</keyword>
<evidence type="ECO:0000313" key="9">
    <source>
        <dbReference type="Proteomes" id="UP000198711"/>
    </source>
</evidence>
<keyword evidence="3" id="KW-0732">Signal</keyword>
<accession>A0A8X8ID37</accession>
<name>A0A8X8ID37_9BACT</name>
<comment type="subcellular location">
    <subcellularLocation>
        <location evidence="1">Cell outer membrane</location>
    </subcellularLocation>
</comment>
<comment type="caution">
    <text evidence="8">The sequence shown here is derived from an EMBL/GenBank/DDBJ whole genome shotgun (WGS) entry which is preliminary data.</text>
</comment>
<dbReference type="Gene3D" id="1.25.40.390">
    <property type="match status" value="1"/>
</dbReference>
<dbReference type="Pfam" id="PF07980">
    <property type="entry name" value="SusD_RagB"/>
    <property type="match status" value="1"/>
</dbReference>
<sequence>MYTMNNIIIKKWFVFSFLIILVSGMQSCTKQLEKTPVDQVDGQSVFSSVQTLEQGVLGVYADWQEEYIMQLGSVPTDECRIGLKNAGVNSSAQSLFRWTFSLGDKEIASPWATAYQIIGRANSILGHIGTVPVKNVSEETKRNQLKGELLAIRAFQHFDLYRAYAYAPVYTPDAAAVPYITRTDLDSKPSRPATADFFKLLKQDISDAETLLAQQTSSTNIRMGLNALQSLEARVALYAGDWQGAIDKSSLLINKIPLATPNVFPAIWQDQSDAEVIFKLKRTNRSAFRPGDVWKNVATGIVYFAPALKLMRLYDSANDVRYSSYFATDSSLIAGGQLPNTINKYAGQPGALNLADVKVFRTAEMYLIRAEAYARMGRLADGTNDLNTLRAARIQGYTSQSFASNTDLIRAILTERYKELAFEGHRLFDLRRTNSNIERLADDLPAGITKNLLQPSESVYHTPIPQAELLVNSNILPNNPGW</sequence>
<comment type="similarity">
    <text evidence="2">Belongs to the SusD family.</text>
</comment>
<dbReference type="SUPFAM" id="SSF48452">
    <property type="entry name" value="TPR-like"/>
    <property type="match status" value="1"/>
</dbReference>
<evidence type="ECO:0000259" key="6">
    <source>
        <dbReference type="Pfam" id="PF07980"/>
    </source>
</evidence>
<gene>
    <name evidence="8" type="ORF">SAMN05444410_108130</name>
</gene>
<dbReference type="GO" id="GO:0009279">
    <property type="term" value="C:cell outer membrane"/>
    <property type="evidence" value="ECO:0007669"/>
    <property type="project" value="UniProtKB-SubCell"/>
</dbReference>
<dbReference type="InterPro" id="IPR011990">
    <property type="entry name" value="TPR-like_helical_dom_sf"/>
</dbReference>
<evidence type="ECO:0000313" key="8">
    <source>
        <dbReference type="EMBL" id="SDX04582.1"/>
    </source>
</evidence>
<protein>
    <submittedName>
        <fullName evidence="8">Starch-binding associating with outer membrane</fullName>
    </submittedName>
</protein>
<dbReference type="RefSeq" id="WP_092723955.1">
    <property type="nucleotide sequence ID" value="NZ_FNNO01000008.1"/>
</dbReference>
<feature type="domain" description="RagB/SusD" evidence="6">
    <location>
        <begin position="354"/>
        <end position="482"/>
    </location>
</feature>
<evidence type="ECO:0000256" key="4">
    <source>
        <dbReference type="ARBA" id="ARBA00023136"/>
    </source>
</evidence>
<dbReference type="EMBL" id="FNNO01000008">
    <property type="protein sequence ID" value="SDX04582.1"/>
    <property type="molecule type" value="Genomic_DNA"/>
</dbReference>
<evidence type="ECO:0000259" key="7">
    <source>
        <dbReference type="Pfam" id="PF14322"/>
    </source>
</evidence>
<evidence type="ECO:0000256" key="2">
    <source>
        <dbReference type="ARBA" id="ARBA00006275"/>
    </source>
</evidence>
<dbReference type="Proteomes" id="UP000198711">
    <property type="component" value="Unassembled WGS sequence"/>
</dbReference>
<dbReference type="AlphaFoldDB" id="A0A8X8ID37"/>
<feature type="domain" description="SusD-like N-terminal" evidence="7">
    <location>
        <begin position="40"/>
        <end position="237"/>
    </location>
</feature>
<dbReference type="InterPro" id="IPR012944">
    <property type="entry name" value="SusD_RagB_dom"/>
</dbReference>
<reference evidence="8 9" key="1">
    <citation type="submission" date="2016-10" db="EMBL/GenBank/DDBJ databases">
        <authorList>
            <person name="Varghese N."/>
            <person name="Submissions S."/>
        </authorList>
    </citation>
    <scope>NUCLEOTIDE SEQUENCE [LARGE SCALE GENOMIC DNA]</scope>
    <source>
        <strain evidence="8 9">DSM 25353</strain>
    </source>
</reference>
<dbReference type="Pfam" id="PF14322">
    <property type="entry name" value="SusD-like_3"/>
    <property type="match status" value="1"/>
</dbReference>
<keyword evidence="9" id="KW-1185">Reference proteome</keyword>
<dbReference type="InterPro" id="IPR033985">
    <property type="entry name" value="SusD-like_N"/>
</dbReference>